<dbReference type="OrthoDB" id="424249at2759"/>
<comment type="caution">
    <text evidence="2">The sequence shown here is derived from an EMBL/GenBank/DDBJ whole genome shotgun (WGS) entry which is preliminary data.</text>
</comment>
<proteinExistence type="predicted"/>
<organism evidence="2 3">
    <name type="scientific">Protopolystoma xenopodis</name>
    <dbReference type="NCBI Taxonomy" id="117903"/>
    <lineage>
        <taxon>Eukaryota</taxon>
        <taxon>Metazoa</taxon>
        <taxon>Spiralia</taxon>
        <taxon>Lophotrochozoa</taxon>
        <taxon>Platyhelminthes</taxon>
        <taxon>Monogenea</taxon>
        <taxon>Polyopisthocotylea</taxon>
        <taxon>Polystomatidea</taxon>
        <taxon>Polystomatidae</taxon>
        <taxon>Protopolystoma</taxon>
    </lineage>
</organism>
<dbReference type="EMBL" id="CAAALY010045983">
    <property type="protein sequence ID" value="VEL20336.1"/>
    <property type="molecule type" value="Genomic_DNA"/>
</dbReference>
<dbReference type="InterPro" id="IPR036612">
    <property type="entry name" value="KH_dom_type_1_sf"/>
</dbReference>
<feature type="compositionally biased region" description="Low complexity" evidence="1">
    <location>
        <begin position="71"/>
        <end position="80"/>
    </location>
</feature>
<dbReference type="AlphaFoldDB" id="A0A448WU41"/>
<evidence type="ECO:0008006" key="4">
    <source>
        <dbReference type="Google" id="ProtNLM"/>
    </source>
</evidence>
<sequence>MRRTTQGGLDGDLSAVNDPLFAHHEVFRVEQPLVGLAIGAQGHNIRSARGLPGIGAIDMIDFVQLRDSVSSSSYDDSYSYRAIPQQRSRKAGRDRDSQDAALSQPDLVYEPNRSGLVPCSVFSIYAKVSLFRYFG</sequence>
<reference evidence="2" key="1">
    <citation type="submission" date="2018-11" db="EMBL/GenBank/DDBJ databases">
        <authorList>
            <consortium name="Pathogen Informatics"/>
        </authorList>
    </citation>
    <scope>NUCLEOTIDE SEQUENCE</scope>
</reference>
<dbReference type="GO" id="GO:0003723">
    <property type="term" value="F:RNA binding"/>
    <property type="evidence" value="ECO:0007669"/>
    <property type="project" value="InterPro"/>
</dbReference>
<evidence type="ECO:0000313" key="2">
    <source>
        <dbReference type="EMBL" id="VEL20336.1"/>
    </source>
</evidence>
<keyword evidence="3" id="KW-1185">Reference proteome</keyword>
<name>A0A448WU41_9PLAT</name>
<evidence type="ECO:0000313" key="3">
    <source>
        <dbReference type="Proteomes" id="UP000784294"/>
    </source>
</evidence>
<dbReference type="Gene3D" id="3.30.1370.10">
    <property type="entry name" value="K Homology domain, type 1"/>
    <property type="match status" value="1"/>
</dbReference>
<evidence type="ECO:0000256" key="1">
    <source>
        <dbReference type="SAM" id="MobiDB-lite"/>
    </source>
</evidence>
<gene>
    <name evidence="2" type="ORF">PXEA_LOCUS13776</name>
</gene>
<accession>A0A448WU41</accession>
<dbReference type="Proteomes" id="UP000784294">
    <property type="component" value="Unassembled WGS sequence"/>
</dbReference>
<feature type="region of interest" description="Disordered" evidence="1">
    <location>
        <begin position="71"/>
        <end position="106"/>
    </location>
</feature>
<protein>
    <recommendedName>
        <fullName evidence="4">K Homology domain-containing protein</fullName>
    </recommendedName>
</protein>